<protein>
    <submittedName>
        <fullName evidence="1">ATP-dependent helicase HrpA</fullName>
    </submittedName>
</protein>
<name>A0ABY9XBE9_9BACT</name>
<keyword evidence="2" id="KW-1185">Reference proteome</keyword>
<dbReference type="GO" id="GO:0004386">
    <property type="term" value="F:helicase activity"/>
    <property type="evidence" value="ECO:0007669"/>
    <property type="project" value="UniProtKB-KW"/>
</dbReference>
<evidence type="ECO:0000313" key="1">
    <source>
        <dbReference type="EMBL" id="WNG52719.1"/>
    </source>
</evidence>
<keyword evidence="1" id="KW-0547">Nucleotide-binding</keyword>
<dbReference type="Proteomes" id="UP001611383">
    <property type="component" value="Chromosome"/>
</dbReference>
<evidence type="ECO:0000313" key="2">
    <source>
        <dbReference type="Proteomes" id="UP001611383"/>
    </source>
</evidence>
<gene>
    <name evidence="1" type="ORF">F0U60_32945</name>
</gene>
<sequence length="40" mass="4313">MPSYLTAPDGFGAILEHLERPTRPAQLAPAQGPAQLAWCH</sequence>
<dbReference type="EMBL" id="CP043494">
    <property type="protein sequence ID" value="WNG52719.1"/>
    <property type="molecule type" value="Genomic_DNA"/>
</dbReference>
<proteinExistence type="predicted"/>
<organism evidence="1 2">
    <name type="scientific">Archangium minus</name>
    <dbReference type="NCBI Taxonomy" id="83450"/>
    <lineage>
        <taxon>Bacteria</taxon>
        <taxon>Pseudomonadati</taxon>
        <taxon>Myxococcota</taxon>
        <taxon>Myxococcia</taxon>
        <taxon>Myxococcales</taxon>
        <taxon>Cystobacterineae</taxon>
        <taxon>Archangiaceae</taxon>
        <taxon>Archangium</taxon>
    </lineage>
</organism>
<keyword evidence="1" id="KW-0067">ATP-binding</keyword>
<keyword evidence="1" id="KW-0347">Helicase</keyword>
<accession>A0ABY9XBE9</accession>
<keyword evidence="1" id="KW-0378">Hydrolase</keyword>
<reference evidence="1 2" key="1">
    <citation type="submission" date="2019-08" db="EMBL/GenBank/DDBJ databases">
        <title>Archangium and Cystobacter genomes.</title>
        <authorList>
            <person name="Chen I.-C.K."/>
            <person name="Wielgoss S."/>
        </authorList>
    </citation>
    <scope>NUCLEOTIDE SEQUENCE [LARGE SCALE GENOMIC DNA]</scope>
    <source>
        <strain evidence="1 2">Cbm 6</strain>
    </source>
</reference>